<keyword evidence="6 10" id="KW-0812">Transmembrane</keyword>
<gene>
    <name evidence="12" type="ORF">TRIP_D390063</name>
</gene>
<accession>A0A653AEG9</accession>
<feature type="domain" description="TonB C-terminal" evidence="11">
    <location>
        <begin position="183"/>
        <end position="273"/>
    </location>
</feature>
<dbReference type="GO" id="GO:0030288">
    <property type="term" value="C:outer membrane-bounded periplasmic space"/>
    <property type="evidence" value="ECO:0007669"/>
    <property type="project" value="InterPro"/>
</dbReference>
<evidence type="ECO:0000256" key="10">
    <source>
        <dbReference type="SAM" id="Phobius"/>
    </source>
</evidence>
<dbReference type="PANTHER" id="PTHR33446">
    <property type="entry name" value="PROTEIN TONB-RELATED"/>
    <property type="match status" value="1"/>
</dbReference>
<evidence type="ECO:0000256" key="5">
    <source>
        <dbReference type="ARBA" id="ARBA00022519"/>
    </source>
</evidence>
<dbReference type="InterPro" id="IPR006260">
    <property type="entry name" value="TonB/TolA_C"/>
</dbReference>
<dbReference type="AlphaFoldDB" id="A0A653AEG9"/>
<comment type="subcellular location">
    <subcellularLocation>
        <location evidence="1">Cell inner membrane</location>
        <topology evidence="1">Single-pass membrane protein</topology>
        <orientation evidence="1">Periplasmic side</orientation>
    </subcellularLocation>
</comment>
<keyword evidence="8 10" id="KW-1133">Transmembrane helix</keyword>
<dbReference type="Gene3D" id="3.30.1150.10">
    <property type="match status" value="1"/>
</dbReference>
<sequence>MANDVNLNSNAWTDIIFKDKNKEYGAYTLRRTSSARHRNAFIWVGAFAIVAFLLPMAFQALHIGQAKEDVGAVEMSNIKLDKPEVKKEDQVKKFEAPPPPELKSTIKFTAPVIKKDEEVPESDIKSQEELTESKVTISVADVKGTNEETGVDIKTLQENKVVVAEEPEEKIFEVVEVPPSFPGGEAELMKYLHDNIKYPVVAQENNIQGKVVVQFVVGRDGSIQDVQVVRGVDPSLDREAKRVVQSMPKWIPGKQGGSAVKCKFFVPVNFKLQ</sequence>
<dbReference type="InterPro" id="IPR051045">
    <property type="entry name" value="TonB-dependent_transducer"/>
</dbReference>
<reference evidence="12" key="1">
    <citation type="submission" date="2018-07" db="EMBL/GenBank/DDBJ databases">
        <authorList>
            <consortium name="Genoscope - CEA"/>
            <person name="William W."/>
        </authorList>
    </citation>
    <scope>NUCLEOTIDE SEQUENCE</scope>
    <source>
        <strain evidence="12">IK1</strain>
    </source>
</reference>
<protein>
    <submittedName>
        <fullName evidence="12">TonB family domain-containing protein</fullName>
    </submittedName>
</protein>
<keyword evidence="3" id="KW-0813">Transport</keyword>
<keyword evidence="4" id="KW-1003">Cell membrane</keyword>
<evidence type="ECO:0000256" key="7">
    <source>
        <dbReference type="ARBA" id="ARBA00022927"/>
    </source>
</evidence>
<dbReference type="GO" id="GO:0098797">
    <property type="term" value="C:plasma membrane protein complex"/>
    <property type="evidence" value="ECO:0007669"/>
    <property type="project" value="TreeGrafter"/>
</dbReference>
<keyword evidence="9 10" id="KW-0472">Membrane</keyword>
<proteinExistence type="inferred from homology"/>
<dbReference type="PANTHER" id="PTHR33446:SF2">
    <property type="entry name" value="PROTEIN TONB"/>
    <property type="match status" value="1"/>
</dbReference>
<keyword evidence="5" id="KW-0997">Cell inner membrane</keyword>
<evidence type="ECO:0000256" key="2">
    <source>
        <dbReference type="ARBA" id="ARBA00006555"/>
    </source>
</evidence>
<dbReference type="Pfam" id="PF03544">
    <property type="entry name" value="TonB_C"/>
    <property type="match status" value="1"/>
</dbReference>
<dbReference type="GO" id="GO:0015031">
    <property type="term" value="P:protein transport"/>
    <property type="evidence" value="ECO:0007669"/>
    <property type="project" value="UniProtKB-KW"/>
</dbReference>
<organism evidence="12">
    <name type="scientific">uncultured Paludibacter sp</name>
    <dbReference type="NCBI Taxonomy" id="497635"/>
    <lineage>
        <taxon>Bacteria</taxon>
        <taxon>Pseudomonadati</taxon>
        <taxon>Bacteroidota</taxon>
        <taxon>Bacteroidia</taxon>
        <taxon>Bacteroidales</taxon>
        <taxon>Paludibacteraceae</taxon>
        <taxon>Paludibacter</taxon>
        <taxon>environmental samples</taxon>
    </lineage>
</organism>
<evidence type="ECO:0000256" key="1">
    <source>
        <dbReference type="ARBA" id="ARBA00004383"/>
    </source>
</evidence>
<keyword evidence="7" id="KW-0653">Protein transport</keyword>
<evidence type="ECO:0000256" key="6">
    <source>
        <dbReference type="ARBA" id="ARBA00022692"/>
    </source>
</evidence>
<dbReference type="SUPFAM" id="SSF74653">
    <property type="entry name" value="TolA/TonB C-terminal domain"/>
    <property type="match status" value="1"/>
</dbReference>
<dbReference type="NCBIfam" id="TIGR01352">
    <property type="entry name" value="tonB_Cterm"/>
    <property type="match status" value="1"/>
</dbReference>
<name>A0A653AEG9_9BACT</name>
<feature type="transmembrane region" description="Helical" evidence="10">
    <location>
        <begin position="40"/>
        <end position="58"/>
    </location>
</feature>
<dbReference type="PRINTS" id="PR01374">
    <property type="entry name" value="TONBPROTEIN"/>
</dbReference>
<evidence type="ECO:0000256" key="3">
    <source>
        <dbReference type="ARBA" id="ARBA00022448"/>
    </source>
</evidence>
<evidence type="ECO:0000256" key="9">
    <source>
        <dbReference type="ARBA" id="ARBA00023136"/>
    </source>
</evidence>
<dbReference type="GO" id="GO:0031992">
    <property type="term" value="F:energy transducer activity"/>
    <property type="evidence" value="ECO:0007669"/>
    <property type="project" value="InterPro"/>
</dbReference>
<evidence type="ECO:0000259" key="11">
    <source>
        <dbReference type="PROSITE" id="PS52015"/>
    </source>
</evidence>
<dbReference type="InterPro" id="IPR003538">
    <property type="entry name" value="TonB"/>
</dbReference>
<dbReference type="FunFam" id="3.30.1150.10:FF:000002">
    <property type="entry name" value="Energy transducer TonB"/>
    <property type="match status" value="1"/>
</dbReference>
<evidence type="ECO:0000256" key="8">
    <source>
        <dbReference type="ARBA" id="ARBA00022989"/>
    </source>
</evidence>
<dbReference type="GO" id="GO:0015891">
    <property type="term" value="P:siderophore transport"/>
    <property type="evidence" value="ECO:0007669"/>
    <property type="project" value="InterPro"/>
</dbReference>
<comment type="similarity">
    <text evidence="2">Belongs to the TonB family.</text>
</comment>
<dbReference type="EMBL" id="UPXZ01000033">
    <property type="protein sequence ID" value="VBB46426.1"/>
    <property type="molecule type" value="Genomic_DNA"/>
</dbReference>
<dbReference type="PROSITE" id="PS52015">
    <property type="entry name" value="TONB_CTD"/>
    <property type="match status" value="1"/>
</dbReference>
<dbReference type="InterPro" id="IPR037682">
    <property type="entry name" value="TonB_C"/>
</dbReference>
<evidence type="ECO:0000256" key="4">
    <source>
        <dbReference type="ARBA" id="ARBA00022475"/>
    </source>
</evidence>
<dbReference type="GO" id="GO:0055085">
    <property type="term" value="P:transmembrane transport"/>
    <property type="evidence" value="ECO:0007669"/>
    <property type="project" value="InterPro"/>
</dbReference>
<evidence type="ECO:0000313" key="12">
    <source>
        <dbReference type="EMBL" id="VBB46426.1"/>
    </source>
</evidence>